<dbReference type="Proteomes" id="UP000675409">
    <property type="component" value="Unassembled WGS sequence"/>
</dbReference>
<keyword evidence="1" id="KW-0812">Transmembrane</keyword>
<evidence type="ECO:0000256" key="1">
    <source>
        <dbReference type="SAM" id="Phobius"/>
    </source>
</evidence>
<feature type="transmembrane region" description="Helical" evidence="1">
    <location>
        <begin position="6"/>
        <end position="29"/>
    </location>
</feature>
<accession>A0ABS1LG07</accession>
<evidence type="ECO:0000313" key="2">
    <source>
        <dbReference type="EMBL" id="MBL0885131.1"/>
    </source>
</evidence>
<gene>
    <name evidence="2" type="ORF">HGK34_02345</name>
</gene>
<organism evidence="2 3">
    <name type="scientific">Myceligenerans indicum</name>
    <dbReference type="NCBI Taxonomy" id="2593663"/>
    <lineage>
        <taxon>Bacteria</taxon>
        <taxon>Bacillati</taxon>
        <taxon>Actinomycetota</taxon>
        <taxon>Actinomycetes</taxon>
        <taxon>Micrococcales</taxon>
        <taxon>Promicromonosporaceae</taxon>
        <taxon>Myceligenerans</taxon>
    </lineage>
</organism>
<keyword evidence="1" id="KW-1133">Transmembrane helix</keyword>
<keyword evidence="1" id="KW-0472">Membrane</keyword>
<dbReference type="Pfam" id="PF11139">
    <property type="entry name" value="SfLAP"/>
    <property type="match status" value="1"/>
</dbReference>
<comment type="caution">
    <text evidence="2">The sequence shown here is derived from an EMBL/GenBank/DDBJ whole genome shotgun (WGS) entry which is preliminary data.</text>
</comment>
<dbReference type="EMBL" id="JABBYC010000002">
    <property type="protein sequence ID" value="MBL0885131.1"/>
    <property type="molecule type" value="Genomic_DNA"/>
</dbReference>
<proteinExistence type="predicted"/>
<protein>
    <submittedName>
        <fullName evidence="2">GAP family protein</fullName>
    </submittedName>
</protein>
<feature type="transmembrane region" description="Helical" evidence="1">
    <location>
        <begin position="200"/>
        <end position="216"/>
    </location>
</feature>
<dbReference type="RefSeq" id="WP_201844971.1">
    <property type="nucleotide sequence ID" value="NZ_JABBYC010000002.1"/>
</dbReference>
<keyword evidence="3" id="KW-1185">Reference proteome</keyword>
<feature type="transmembrane region" description="Helical" evidence="1">
    <location>
        <begin position="73"/>
        <end position="90"/>
    </location>
</feature>
<sequence>MGAATGQSLPIAVGVLVSPLPIVAVVLMLTSGRARANATAFLLGWFLAVGVVALGVALLAGTAAGGSSGPPAWLGWAKLALGVLLLVAAARQWRARPAEGAEPAMPRWMTTIDSFTPVRALGLAVLLSVVNPKNLLLVVSGAAAIAGATDDPAAKAGAAVVFAVVASLGVAAPVAVYVLTGDRATALLDGLKSWLTHNNTAVMAVLLLVLGAKMIGDGISAL</sequence>
<evidence type="ECO:0000313" key="3">
    <source>
        <dbReference type="Proteomes" id="UP000675409"/>
    </source>
</evidence>
<feature type="transmembrane region" description="Helical" evidence="1">
    <location>
        <begin position="41"/>
        <end position="61"/>
    </location>
</feature>
<name>A0ABS1LG07_9MICO</name>
<reference evidence="2 3" key="1">
    <citation type="journal article" date="2021" name="Arch. Microbiol.">
        <title>Myceligenerans indicum sp. nov., an actinobacterium isolated from mangrove sediment of Sundarbans, India.</title>
        <authorList>
            <person name="Asha K."/>
            <person name="Bhadury P."/>
        </authorList>
    </citation>
    <scope>NUCLEOTIDE SEQUENCE [LARGE SCALE GENOMIC DNA]</scope>
    <source>
        <strain evidence="2 3">I2</strain>
    </source>
</reference>
<feature type="transmembrane region" description="Helical" evidence="1">
    <location>
        <begin position="156"/>
        <end position="179"/>
    </location>
</feature>
<dbReference type="InterPro" id="IPR021315">
    <property type="entry name" value="Gap/Sap"/>
</dbReference>